<keyword evidence="2" id="KW-1185">Reference proteome</keyword>
<dbReference type="EMBL" id="CM042036">
    <property type="protein sequence ID" value="KAI3743754.1"/>
    <property type="molecule type" value="Genomic_DNA"/>
</dbReference>
<sequence length="445" mass="49975">MNLRAGFYAATPTTSLAVATGFYATTPTTSSAISVEVVEVEAEVGEGGGGGEKREVRQNTSLRNWLLPRAYSRGEGKAAMAPETTAGSDESLKLALAMALLRSKLLKNTSDTPRPPSATSNSEALKWKNKAKERKQEILRLKRDLIEVEDGIHHELLPGSASCKCYFFDNLGELSPNKQSGEGFDERFKDVLRRRFLRQVRLKERRRRRNEGSTQRLFLSDNKDEETEQLRASVDFLVELCHTPDDANFANWSHQAADFILDAINNTPSKGKNIDSVEGIIGSLSLHLVRKLCSTLQGNEAHHDAKLHVQHLLRKLGSEACIGQRVILAVSQRISSLAENLLFLDPFESTFPEMHSKLYILIQLIEFLITDYLMSWSKTNEFATELFEEWVTSILHARKGLQLLESRCGLYIIYMDRVIGLIAKLVGQAESLQKLNPNILQRLFC</sequence>
<accession>A0ACB9DAU5</accession>
<reference evidence="2" key="1">
    <citation type="journal article" date="2022" name="Mol. Ecol. Resour.">
        <title>The genomes of chicory, endive, great burdock and yacon provide insights into Asteraceae palaeo-polyploidization history and plant inulin production.</title>
        <authorList>
            <person name="Fan W."/>
            <person name="Wang S."/>
            <person name="Wang H."/>
            <person name="Wang A."/>
            <person name="Jiang F."/>
            <person name="Liu H."/>
            <person name="Zhao H."/>
            <person name="Xu D."/>
            <person name="Zhang Y."/>
        </authorList>
    </citation>
    <scope>NUCLEOTIDE SEQUENCE [LARGE SCALE GENOMIC DNA]</scope>
    <source>
        <strain evidence="2">cv. Yunnan</strain>
    </source>
</reference>
<comment type="caution">
    <text evidence="1">The sequence shown here is derived from an EMBL/GenBank/DDBJ whole genome shotgun (WGS) entry which is preliminary data.</text>
</comment>
<dbReference type="Proteomes" id="UP001056120">
    <property type="component" value="Linkage Group LG19"/>
</dbReference>
<evidence type="ECO:0000313" key="1">
    <source>
        <dbReference type="EMBL" id="KAI3743754.1"/>
    </source>
</evidence>
<organism evidence="1 2">
    <name type="scientific">Smallanthus sonchifolius</name>
    <dbReference type="NCBI Taxonomy" id="185202"/>
    <lineage>
        <taxon>Eukaryota</taxon>
        <taxon>Viridiplantae</taxon>
        <taxon>Streptophyta</taxon>
        <taxon>Embryophyta</taxon>
        <taxon>Tracheophyta</taxon>
        <taxon>Spermatophyta</taxon>
        <taxon>Magnoliopsida</taxon>
        <taxon>eudicotyledons</taxon>
        <taxon>Gunneridae</taxon>
        <taxon>Pentapetalae</taxon>
        <taxon>asterids</taxon>
        <taxon>campanulids</taxon>
        <taxon>Asterales</taxon>
        <taxon>Asteraceae</taxon>
        <taxon>Asteroideae</taxon>
        <taxon>Heliantheae alliance</taxon>
        <taxon>Millerieae</taxon>
        <taxon>Smallanthus</taxon>
    </lineage>
</organism>
<gene>
    <name evidence="1" type="ORF">L1987_56820</name>
</gene>
<proteinExistence type="predicted"/>
<protein>
    <submittedName>
        <fullName evidence="1">Uncharacterized protein</fullName>
    </submittedName>
</protein>
<reference evidence="1 2" key="2">
    <citation type="journal article" date="2022" name="Mol. Ecol. Resour.">
        <title>The genomes of chicory, endive, great burdock and yacon provide insights into Asteraceae paleo-polyploidization history and plant inulin production.</title>
        <authorList>
            <person name="Fan W."/>
            <person name="Wang S."/>
            <person name="Wang H."/>
            <person name="Wang A."/>
            <person name="Jiang F."/>
            <person name="Liu H."/>
            <person name="Zhao H."/>
            <person name="Xu D."/>
            <person name="Zhang Y."/>
        </authorList>
    </citation>
    <scope>NUCLEOTIDE SEQUENCE [LARGE SCALE GENOMIC DNA]</scope>
    <source>
        <strain evidence="2">cv. Yunnan</strain>
        <tissue evidence="1">Leaves</tissue>
    </source>
</reference>
<evidence type="ECO:0000313" key="2">
    <source>
        <dbReference type="Proteomes" id="UP001056120"/>
    </source>
</evidence>
<name>A0ACB9DAU5_9ASTR</name>